<dbReference type="InterPro" id="IPR036689">
    <property type="entry name" value="ESAT-6-like_sf"/>
</dbReference>
<dbReference type="InterPro" id="IPR010310">
    <property type="entry name" value="T7SS_ESAT-6-like"/>
</dbReference>
<evidence type="ECO:0000313" key="2">
    <source>
        <dbReference type="Proteomes" id="UP001596122"/>
    </source>
</evidence>
<name>A0ABW0GPC2_9MICO</name>
<dbReference type="Proteomes" id="UP001596122">
    <property type="component" value="Unassembled WGS sequence"/>
</dbReference>
<proteinExistence type="predicted"/>
<sequence length="98" mass="10335">MANITVTYADMRDAASRLRAGQAELEGTLHRLRSLVEGLVAGGYVTDRSSKAFDAGHQEFSSGALQVVGGIEGMSAFLDVAAQTLEDADLQLAQQLGH</sequence>
<dbReference type="EMBL" id="JBHSLD010000013">
    <property type="protein sequence ID" value="MFC5381818.1"/>
    <property type="molecule type" value="Genomic_DNA"/>
</dbReference>
<organism evidence="1 2">
    <name type="scientific">Aquipuribacter nitratireducens</name>
    <dbReference type="NCBI Taxonomy" id="650104"/>
    <lineage>
        <taxon>Bacteria</taxon>
        <taxon>Bacillati</taxon>
        <taxon>Actinomycetota</taxon>
        <taxon>Actinomycetes</taxon>
        <taxon>Micrococcales</taxon>
        <taxon>Intrasporangiaceae</taxon>
        <taxon>Aquipuribacter</taxon>
    </lineage>
</organism>
<gene>
    <name evidence="1" type="ORF">ACFPJ6_13600</name>
</gene>
<comment type="caution">
    <text evidence="1">The sequence shown here is derived from an EMBL/GenBank/DDBJ whole genome shotgun (WGS) entry which is preliminary data.</text>
</comment>
<dbReference type="SUPFAM" id="SSF140453">
    <property type="entry name" value="EsxAB dimer-like"/>
    <property type="match status" value="1"/>
</dbReference>
<protein>
    <submittedName>
        <fullName evidence="1">WXG100 family type VII secretion target</fullName>
    </submittedName>
</protein>
<dbReference type="Pfam" id="PF06013">
    <property type="entry name" value="WXG100"/>
    <property type="match status" value="1"/>
</dbReference>
<keyword evidence="2" id="KW-1185">Reference proteome</keyword>
<evidence type="ECO:0000313" key="1">
    <source>
        <dbReference type="EMBL" id="MFC5381818.1"/>
    </source>
</evidence>
<accession>A0ABW0GPC2</accession>
<dbReference type="RefSeq" id="WP_340271157.1">
    <property type="nucleotide sequence ID" value="NZ_JBBEOG010000009.1"/>
</dbReference>
<dbReference type="Gene3D" id="1.10.287.1060">
    <property type="entry name" value="ESAT-6-like"/>
    <property type="match status" value="1"/>
</dbReference>
<reference evidence="2" key="1">
    <citation type="journal article" date="2019" name="Int. J. Syst. Evol. Microbiol.">
        <title>The Global Catalogue of Microorganisms (GCM) 10K type strain sequencing project: providing services to taxonomists for standard genome sequencing and annotation.</title>
        <authorList>
            <consortium name="The Broad Institute Genomics Platform"/>
            <consortium name="The Broad Institute Genome Sequencing Center for Infectious Disease"/>
            <person name="Wu L."/>
            <person name="Ma J."/>
        </authorList>
    </citation>
    <scope>NUCLEOTIDE SEQUENCE [LARGE SCALE GENOMIC DNA]</scope>
    <source>
        <strain evidence="2">CCUG 43114</strain>
    </source>
</reference>